<protein>
    <submittedName>
        <fullName evidence="1">DNA mismatch repair protein mutL</fullName>
    </submittedName>
</protein>
<gene>
    <name evidence="1" type="primary">mutL_10</name>
    <name evidence="1" type="ORF">CM83_100023</name>
</gene>
<dbReference type="EMBL" id="GBHO01032279">
    <property type="protein sequence ID" value="JAG11325.1"/>
    <property type="molecule type" value="Transcribed_RNA"/>
</dbReference>
<reference evidence="1" key="2">
    <citation type="submission" date="2014-07" db="EMBL/GenBank/DDBJ databases">
        <authorList>
            <person name="Hull J."/>
        </authorList>
    </citation>
    <scope>NUCLEOTIDE SEQUENCE</scope>
</reference>
<proteinExistence type="predicted"/>
<feature type="non-terminal residue" evidence="1">
    <location>
        <position position="1"/>
    </location>
</feature>
<accession>A0A0A9X2J4</accession>
<evidence type="ECO:0000313" key="1">
    <source>
        <dbReference type="EMBL" id="JAG11325.1"/>
    </source>
</evidence>
<sequence>FFQDRSVLKYKFSRNKKQTNSRMSGKHMCQLRNEEKADLLYELRDAVARLDALQPKPQPKYSPEEVPNFMNQRLPRFKKNLDLQPLITHTNVGEIKFTSDVGLVNSPSDDPNVRYALVAGAGNPFAPAYTSSDPLCNEFCNNAIAAEKLRAGRKSRPAHVPGPVCLTQEYNDAPRDPQGNIYDCEHNKMYQGISVCNPHGHSQSYLCTEYVYPQK</sequence>
<name>A0A0A9X2J4_LYGHE</name>
<dbReference type="AlphaFoldDB" id="A0A0A9X2J4"/>
<reference evidence="1" key="1">
    <citation type="journal article" date="2014" name="PLoS ONE">
        <title>Transcriptome-Based Identification of ABC Transporters in the Western Tarnished Plant Bug Lygus hesperus.</title>
        <authorList>
            <person name="Hull J.J."/>
            <person name="Chaney K."/>
            <person name="Geib S.M."/>
            <person name="Fabrick J.A."/>
            <person name="Brent C.S."/>
            <person name="Walsh D."/>
            <person name="Lavine L.C."/>
        </authorList>
    </citation>
    <scope>NUCLEOTIDE SEQUENCE</scope>
</reference>
<organism evidence="1">
    <name type="scientific">Lygus hesperus</name>
    <name type="common">Western plant bug</name>
    <dbReference type="NCBI Taxonomy" id="30085"/>
    <lineage>
        <taxon>Eukaryota</taxon>
        <taxon>Metazoa</taxon>
        <taxon>Ecdysozoa</taxon>
        <taxon>Arthropoda</taxon>
        <taxon>Hexapoda</taxon>
        <taxon>Insecta</taxon>
        <taxon>Pterygota</taxon>
        <taxon>Neoptera</taxon>
        <taxon>Paraneoptera</taxon>
        <taxon>Hemiptera</taxon>
        <taxon>Heteroptera</taxon>
        <taxon>Panheteroptera</taxon>
        <taxon>Cimicomorpha</taxon>
        <taxon>Miridae</taxon>
        <taxon>Mirini</taxon>
        <taxon>Lygus</taxon>
    </lineage>
</organism>